<evidence type="ECO:0000256" key="15">
    <source>
        <dbReference type="RuleBase" id="RU004106"/>
    </source>
</evidence>
<sequence length="288" mass="31831">MAGPALPMDDRDGVIWYNGNLVPWREAKAHVLIHSLHYGNSVFEGERIYNGKVFKLREHSERLHKSANMLAYELPYSVEELDRATELVVKENKLDSGYVRPLAWRGAEVIGVSAIGTKVHVMIAAFPWGAYYGQKAIKLVTSRWKRPSPESSPAGSKAAGLYIICTLAKDEALAAGVQDALMHDYKGRLSEATGANLFLAINGELHTPTTETILNGITRQTVMELARKRGIKVVEREIWPDELAKASEVFLTGTAVEVQPVSAIDKQEFEVGPITQQMIADYSALVRS</sequence>
<keyword evidence="11 17" id="KW-0100">Branched-chain amino acid biosynthesis</keyword>
<dbReference type="EC" id="2.6.1.42" evidence="17"/>
<dbReference type="KEGG" id="gog:C1280_32445"/>
<evidence type="ECO:0000256" key="3">
    <source>
        <dbReference type="ARBA" id="ARBA00004824"/>
    </source>
</evidence>
<evidence type="ECO:0000313" key="18">
    <source>
        <dbReference type="EMBL" id="AWM41241.1"/>
    </source>
</evidence>
<dbReference type="GO" id="GO:0009098">
    <property type="term" value="P:L-leucine biosynthetic process"/>
    <property type="evidence" value="ECO:0007669"/>
    <property type="project" value="UniProtKB-UniPathway"/>
</dbReference>
<dbReference type="FunFam" id="3.20.10.10:FF:000002">
    <property type="entry name" value="D-alanine aminotransferase"/>
    <property type="match status" value="1"/>
</dbReference>
<dbReference type="PROSITE" id="PS00770">
    <property type="entry name" value="AA_TRANSFER_CLASS_4"/>
    <property type="match status" value="1"/>
</dbReference>
<comment type="pathway">
    <text evidence="4 17">Amino-acid biosynthesis; L-valine biosynthesis; L-valine from pyruvate: step 4/4.</text>
</comment>
<keyword evidence="19" id="KW-1185">Reference proteome</keyword>
<evidence type="ECO:0000256" key="5">
    <source>
        <dbReference type="ARBA" id="ARBA00005072"/>
    </source>
</evidence>
<dbReference type="InterPro" id="IPR036038">
    <property type="entry name" value="Aminotransferase-like"/>
</dbReference>
<dbReference type="InterPro" id="IPR001544">
    <property type="entry name" value="Aminotrans_IV"/>
</dbReference>
<evidence type="ECO:0000256" key="1">
    <source>
        <dbReference type="ARBA" id="ARBA00001933"/>
    </source>
</evidence>
<reference evidence="18 19" key="1">
    <citation type="submission" date="2018-01" db="EMBL/GenBank/DDBJ databases">
        <title>G. obscuriglobus.</title>
        <authorList>
            <person name="Franke J."/>
            <person name="Blomberg W."/>
            <person name="Selmecki A."/>
        </authorList>
    </citation>
    <scope>NUCLEOTIDE SEQUENCE [LARGE SCALE GENOMIC DNA]</scope>
    <source>
        <strain evidence="18 19">DSM 5831</strain>
    </source>
</reference>
<dbReference type="AlphaFoldDB" id="A0A2Z3H8N1"/>
<name>A0A2Z3H8N1_9BACT</name>
<keyword evidence="9 17" id="KW-0808">Transferase</keyword>
<dbReference type="Gene3D" id="3.30.470.10">
    <property type="match status" value="1"/>
</dbReference>
<dbReference type="NCBIfam" id="NF005146">
    <property type="entry name" value="PRK06606.1"/>
    <property type="match status" value="1"/>
</dbReference>
<evidence type="ECO:0000256" key="4">
    <source>
        <dbReference type="ARBA" id="ARBA00004931"/>
    </source>
</evidence>
<comment type="catalytic activity">
    <reaction evidence="13 17">
        <text>L-isoleucine + 2-oxoglutarate = (S)-3-methyl-2-oxopentanoate + L-glutamate</text>
        <dbReference type="Rhea" id="RHEA:24801"/>
        <dbReference type="ChEBI" id="CHEBI:16810"/>
        <dbReference type="ChEBI" id="CHEBI:29985"/>
        <dbReference type="ChEBI" id="CHEBI:35146"/>
        <dbReference type="ChEBI" id="CHEBI:58045"/>
        <dbReference type="EC" id="2.6.1.42"/>
    </reaction>
</comment>
<evidence type="ECO:0000256" key="9">
    <source>
        <dbReference type="ARBA" id="ARBA00022679"/>
    </source>
</evidence>
<evidence type="ECO:0000256" key="7">
    <source>
        <dbReference type="ARBA" id="ARBA00022576"/>
    </source>
</evidence>
<dbReference type="PANTHER" id="PTHR42743:SF11">
    <property type="entry name" value="AMINODEOXYCHORISMATE LYASE"/>
    <property type="match status" value="1"/>
</dbReference>
<evidence type="ECO:0000256" key="14">
    <source>
        <dbReference type="ARBA" id="ARBA00049229"/>
    </source>
</evidence>
<dbReference type="PANTHER" id="PTHR42743">
    <property type="entry name" value="AMINO-ACID AMINOTRANSFERASE"/>
    <property type="match status" value="1"/>
</dbReference>
<protein>
    <recommendedName>
        <fullName evidence="17">Branched-chain-amino-acid aminotransferase</fullName>
        <shortName evidence="17">BCAT</shortName>
        <ecNumber evidence="17">2.6.1.42</ecNumber>
    </recommendedName>
</protein>
<proteinExistence type="inferred from homology"/>
<evidence type="ECO:0000256" key="8">
    <source>
        <dbReference type="ARBA" id="ARBA00022605"/>
    </source>
</evidence>
<evidence type="ECO:0000256" key="13">
    <source>
        <dbReference type="ARBA" id="ARBA00048798"/>
    </source>
</evidence>
<gene>
    <name evidence="17" type="primary">ilvE</name>
    <name evidence="18" type="ORF">C1280_32445</name>
</gene>
<comment type="catalytic activity">
    <reaction evidence="14 17">
        <text>L-leucine + 2-oxoglutarate = 4-methyl-2-oxopentanoate + L-glutamate</text>
        <dbReference type="Rhea" id="RHEA:18321"/>
        <dbReference type="ChEBI" id="CHEBI:16810"/>
        <dbReference type="ChEBI" id="CHEBI:17865"/>
        <dbReference type="ChEBI" id="CHEBI:29985"/>
        <dbReference type="ChEBI" id="CHEBI:57427"/>
        <dbReference type="EC" id="2.6.1.42"/>
    </reaction>
</comment>
<dbReference type="InterPro" id="IPR043131">
    <property type="entry name" value="BCAT-like_N"/>
</dbReference>
<dbReference type="InterPro" id="IPR018300">
    <property type="entry name" value="Aminotrans_IV_CS"/>
</dbReference>
<dbReference type="GO" id="GO:0052655">
    <property type="term" value="F:L-valine-2-oxoglutarate transaminase activity"/>
    <property type="evidence" value="ECO:0007669"/>
    <property type="project" value="RHEA"/>
</dbReference>
<evidence type="ECO:0000256" key="12">
    <source>
        <dbReference type="ARBA" id="ARBA00048212"/>
    </source>
</evidence>
<accession>A0A2Z3H8N1</accession>
<comment type="function">
    <text evidence="2 17">Acts on leucine, isoleucine and valine.</text>
</comment>
<dbReference type="NCBIfam" id="NF005726">
    <property type="entry name" value="PRK07544.1"/>
    <property type="match status" value="1"/>
</dbReference>
<dbReference type="InterPro" id="IPR050571">
    <property type="entry name" value="Class-IV_PLP-Dep_Aminotrnsfr"/>
</dbReference>
<dbReference type="Proteomes" id="UP000245802">
    <property type="component" value="Chromosome"/>
</dbReference>
<dbReference type="OrthoDB" id="9805628at2"/>
<evidence type="ECO:0000256" key="11">
    <source>
        <dbReference type="ARBA" id="ARBA00023304"/>
    </source>
</evidence>
<dbReference type="InterPro" id="IPR005785">
    <property type="entry name" value="B_amino_transI"/>
</dbReference>
<comment type="pathway">
    <text evidence="3 17">Amino-acid biosynthesis; L-isoleucine biosynthesis; L-isoleucine from 2-oxobutanoate: step 4/4.</text>
</comment>
<dbReference type="GO" id="GO:0005829">
    <property type="term" value="C:cytosol"/>
    <property type="evidence" value="ECO:0007669"/>
    <property type="project" value="TreeGrafter"/>
</dbReference>
<evidence type="ECO:0000313" key="19">
    <source>
        <dbReference type="Proteomes" id="UP000245802"/>
    </source>
</evidence>
<evidence type="ECO:0000256" key="17">
    <source>
        <dbReference type="RuleBase" id="RU364094"/>
    </source>
</evidence>
<dbReference type="SUPFAM" id="SSF56752">
    <property type="entry name" value="D-aminoacid aminotransferase-like PLP-dependent enzymes"/>
    <property type="match status" value="1"/>
</dbReference>
<keyword evidence="7 17" id="KW-0032">Aminotransferase</keyword>
<dbReference type="Pfam" id="PF01063">
    <property type="entry name" value="Aminotran_4"/>
    <property type="match status" value="1"/>
</dbReference>
<dbReference type="EMBL" id="CP025958">
    <property type="protein sequence ID" value="AWM41241.1"/>
    <property type="molecule type" value="Genomic_DNA"/>
</dbReference>
<comment type="cofactor">
    <cofactor evidence="1 16">
        <name>pyridoxal 5'-phosphate</name>
        <dbReference type="ChEBI" id="CHEBI:597326"/>
    </cofactor>
</comment>
<dbReference type="GO" id="GO:0052656">
    <property type="term" value="F:L-isoleucine-2-oxoglutarate transaminase activity"/>
    <property type="evidence" value="ECO:0007669"/>
    <property type="project" value="RHEA"/>
</dbReference>
<dbReference type="UniPathway" id="UPA00047">
    <property type="reaction ID" value="UER00058"/>
</dbReference>
<dbReference type="NCBIfam" id="TIGR01122">
    <property type="entry name" value="ilvE_I"/>
    <property type="match status" value="1"/>
</dbReference>
<organism evidence="18 19">
    <name type="scientific">Gemmata obscuriglobus</name>
    <dbReference type="NCBI Taxonomy" id="114"/>
    <lineage>
        <taxon>Bacteria</taxon>
        <taxon>Pseudomonadati</taxon>
        <taxon>Planctomycetota</taxon>
        <taxon>Planctomycetia</taxon>
        <taxon>Gemmatales</taxon>
        <taxon>Gemmataceae</taxon>
        <taxon>Gemmata</taxon>
    </lineage>
</organism>
<keyword evidence="10 16" id="KW-0663">Pyridoxal phosphate</keyword>
<dbReference type="CDD" id="cd00449">
    <property type="entry name" value="PLPDE_IV"/>
    <property type="match status" value="1"/>
</dbReference>
<evidence type="ECO:0000256" key="16">
    <source>
        <dbReference type="RuleBase" id="RU004516"/>
    </source>
</evidence>
<dbReference type="GO" id="GO:0009099">
    <property type="term" value="P:L-valine biosynthetic process"/>
    <property type="evidence" value="ECO:0007669"/>
    <property type="project" value="UniProtKB-UniPathway"/>
</dbReference>
<comment type="similarity">
    <text evidence="6 15">Belongs to the class-IV pyridoxal-phosphate-dependent aminotransferase family.</text>
</comment>
<dbReference type="InterPro" id="IPR043132">
    <property type="entry name" value="BCAT-like_C"/>
</dbReference>
<dbReference type="RefSeq" id="WP_010053537.1">
    <property type="nucleotide sequence ID" value="NZ_CP025958.1"/>
</dbReference>
<dbReference type="UniPathway" id="UPA00048">
    <property type="reaction ID" value="UER00073"/>
</dbReference>
<dbReference type="GO" id="GO:0009097">
    <property type="term" value="P:isoleucine biosynthetic process"/>
    <property type="evidence" value="ECO:0007669"/>
    <property type="project" value="UniProtKB-UniPathway"/>
</dbReference>
<keyword evidence="8 17" id="KW-0028">Amino-acid biosynthesis</keyword>
<dbReference type="GO" id="GO:0052654">
    <property type="term" value="F:L-leucine-2-oxoglutarate transaminase activity"/>
    <property type="evidence" value="ECO:0007669"/>
    <property type="project" value="RHEA"/>
</dbReference>
<evidence type="ECO:0000256" key="2">
    <source>
        <dbReference type="ARBA" id="ARBA00003109"/>
    </source>
</evidence>
<comment type="catalytic activity">
    <reaction evidence="12 17">
        <text>L-valine + 2-oxoglutarate = 3-methyl-2-oxobutanoate + L-glutamate</text>
        <dbReference type="Rhea" id="RHEA:24813"/>
        <dbReference type="ChEBI" id="CHEBI:11851"/>
        <dbReference type="ChEBI" id="CHEBI:16810"/>
        <dbReference type="ChEBI" id="CHEBI:29985"/>
        <dbReference type="ChEBI" id="CHEBI:57762"/>
        <dbReference type="EC" id="2.6.1.42"/>
    </reaction>
</comment>
<dbReference type="Gene3D" id="3.20.10.10">
    <property type="entry name" value="D-amino Acid Aminotransferase, subunit A, domain 2"/>
    <property type="match status" value="1"/>
</dbReference>
<evidence type="ECO:0000256" key="6">
    <source>
        <dbReference type="ARBA" id="ARBA00009320"/>
    </source>
</evidence>
<evidence type="ECO:0000256" key="10">
    <source>
        <dbReference type="ARBA" id="ARBA00022898"/>
    </source>
</evidence>
<comment type="pathway">
    <text evidence="5 17">Amino-acid biosynthesis; L-leucine biosynthesis; L-leucine from 3-methyl-2-oxobutanoate: step 4/4.</text>
</comment>
<dbReference type="UniPathway" id="UPA00049">
    <property type="reaction ID" value="UER00062"/>
</dbReference>